<evidence type="ECO:0000256" key="9">
    <source>
        <dbReference type="ARBA" id="ARBA00024190"/>
    </source>
</evidence>
<dbReference type="GO" id="GO:0003341">
    <property type="term" value="P:cilium movement"/>
    <property type="evidence" value="ECO:0007669"/>
    <property type="project" value="TreeGrafter"/>
</dbReference>
<dbReference type="GO" id="GO:0005858">
    <property type="term" value="C:axonemal dynein complex"/>
    <property type="evidence" value="ECO:0007669"/>
    <property type="project" value="TreeGrafter"/>
</dbReference>
<dbReference type="GO" id="GO:0120293">
    <property type="term" value="C:dynein axonemal particle"/>
    <property type="evidence" value="ECO:0007669"/>
    <property type="project" value="UniProtKB-SubCell"/>
</dbReference>
<sequence length="545" mass="60676">MRRQNLKGRKLSQLGCPQRKASNTSGSFRKVVSHFMLQGPVDRMTGSQFHGLEQAPGSNCNRPAIVVYDDKKRDVTPRPLYIQNPGDMSRCAGHHFDSTGTTPIDLCTLGSAQHTTDSFSSSILFSRSFRRSSSSSSHHSITSMITEAADAEILQGIEHEKQVQEHPFLPDPEKLVSVVLCESETFTLIDIPAVSVSEQAPEASAVCEQNQQYIDLCQKREGCNCYDDGTAQTFCHAQKNKDVQSEHVTTTEKGVECTAWDLHDSFQSSIEKEPKHVASHTALTSFVLPCYSTPGQDSRSGIMEEFSLENLWSSLRMVERMLATNELQLRLAIYRQLTYQPDDDSEVKQYGGYEVTPKDSRSSTQNTTNTSPALDQLWVYGCALTKGRNVSCLAVNQANKDILAVGYGQFDFQHKKNGLVCCWTVKNPTWPERVYRCEAGVTAIAFSITDPNLLAVGSHDGVISIYNVRNVADIPLLSTRELPGRHMSTIWDLCWVDTERGADLDRVDLNEDLVSVSGDGRVTKWMILKNLGFNGEFLMCFSTII</sequence>
<comment type="subcellular location">
    <subcellularLocation>
        <location evidence="1">Cytoplasm</location>
        <location evidence="1">Cytoskeleton</location>
        <location evidence="1">Flagellum axoneme</location>
    </subcellularLocation>
    <subcellularLocation>
        <location evidence="9">Dynein axonemal particle</location>
    </subcellularLocation>
</comment>
<reference evidence="13" key="2">
    <citation type="submission" date="2025-09" db="UniProtKB">
        <authorList>
            <consortium name="Ensembl"/>
        </authorList>
    </citation>
    <scope>IDENTIFICATION</scope>
</reference>
<evidence type="ECO:0000256" key="2">
    <source>
        <dbReference type="ARBA" id="ARBA00022490"/>
    </source>
</evidence>
<evidence type="ECO:0000256" key="8">
    <source>
        <dbReference type="ARBA" id="ARBA00023273"/>
    </source>
</evidence>
<evidence type="ECO:0000256" key="1">
    <source>
        <dbReference type="ARBA" id="ARBA00004611"/>
    </source>
</evidence>
<keyword evidence="7" id="KW-0206">Cytoskeleton</keyword>
<feature type="region of interest" description="Disordered" evidence="12">
    <location>
        <begin position="1"/>
        <end position="25"/>
    </location>
</feature>
<dbReference type="InterPro" id="IPR036322">
    <property type="entry name" value="WD40_repeat_dom_sf"/>
</dbReference>
<evidence type="ECO:0000256" key="7">
    <source>
        <dbReference type="ARBA" id="ARBA00023212"/>
    </source>
</evidence>
<evidence type="ECO:0000256" key="11">
    <source>
        <dbReference type="ARBA" id="ARBA00041557"/>
    </source>
</evidence>
<feature type="compositionally biased region" description="Basic residues" evidence="12">
    <location>
        <begin position="1"/>
        <end position="10"/>
    </location>
</feature>
<accession>A0A8C4R3Y0</accession>
<dbReference type="InterPro" id="IPR050687">
    <property type="entry name" value="Dynein_IC"/>
</dbReference>
<keyword evidence="2" id="KW-0963">Cytoplasm</keyword>
<evidence type="ECO:0000256" key="12">
    <source>
        <dbReference type="SAM" id="MobiDB-lite"/>
    </source>
</evidence>
<dbReference type="Proteomes" id="UP000694388">
    <property type="component" value="Unplaced"/>
</dbReference>
<protein>
    <recommendedName>
        <fullName evidence="10">Dynein axonemal intermediate chain 4</fullName>
    </recommendedName>
    <alternativeName>
        <fullName evidence="11">WD repeat-containing protein 78</fullName>
    </alternativeName>
</protein>
<dbReference type="SMART" id="SM00320">
    <property type="entry name" value="WD40"/>
    <property type="match status" value="2"/>
</dbReference>
<dbReference type="GO" id="GO:0045504">
    <property type="term" value="F:dynein heavy chain binding"/>
    <property type="evidence" value="ECO:0007669"/>
    <property type="project" value="TreeGrafter"/>
</dbReference>
<dbReference type="Gene3D" id="2.130.10.10">
    <property type="entry name" value="YVTN repeat-like/Quinoprotein amine dehydrogenase"/>
    <property type="match status" value="1"/>
</dbReference>
<evidence type="ECO:0000256" key="10">
    <source>
        <dbReference type="ARBA" id="ARBA00040002"/>
    </source>
</evidence>
<keyword evidence="4" id="KW-0677">Repeat</keyword>
<keyword evidence="5" id="KW-0282">Flagellum</keyword>
<reference evidence="13" key="1">
    <citation type="submission" date="2025-08" db="UniProtKB">
        <authorList>
            <consortium name="Ensembl"/>
        </authorList>
    </citation>
    <scope>IDENTIFICATION</scope>
</reference>
<dbReference type="GO" id="GO:0045503">
    <property type="term" value="F:dynein light chain binding"/>
    <property type="evidence" value="ECO:0007669"/>
    <property type="project" value="TreeGrafter"/>
</dbReference>
<evidence type="ECO:0000256" key="3">
    <source>
        <dbReference type="ARBA" id="ARBA00022574"/>
    </source>
</evidence>
<keyword evidence="6" id="KW-0969">Cilium</keyword>
<evidence type="ECO:0000256" key="4">
    <source>
        <dbReference type="ARBA" id="ARBA00022737"/>
    </source>
</evidence>
<dbReference type="PANTHER" id="PTHR12442">
    <property type="entry name" value="DYNEIN INTERMEDIATE CHAIN"/>
    <property type="match status" value="1"/>
</dbReference>
<dbReference type="InterPro" id="IPR015943">
    <property type="entry name" value="WD40/YVTN_repeat-like_dom_sf"/>
</dbReference>
<name>A0A8C4R3Y0_EPTBU</name>
<organism evidence="13 14">
    <name type="scientific">Eptatretus burgeri</name>
    <name type="common">Inshore hagfish</name>
    <dbReference type="NCBI Taxonomy" id="7764"/>
    <lineage>
        <taxon>Eukaryota</taxon>
        <taxon>Metazoa</taxon>
        <taxon>Chordata</taxon>
        <taxon>Craniata</taxon>
        <taxon>Vertebrata</taxon>
        <taxon>Cyclostomata</taxon>
        <taxon>Myxini</taxon>
        <taxon>Myxiniformes</taxon>
        <taxon>Myxinidae</taxon>
        <taxon>Eptatretinae</taxon>
        <taxon>Eptatretus</taxon>
    </lineage>
</organism>
<evidence type="ECO:0000256" key="6">
    <source>
        <dbReference type="ARBA" id="ARBA00023069"/>
    </source>
</evidence>
<dbReference type="Ensembl" id="ENSEBUT00000024588.1">
    <property type="protein sequence ID" value="ENSEBUP00000024012.1"/>
    <property type="gene ID" value="ENSEBUG00000014785.1"/>
</dbReference>
<keyword evidence="3" id="KW-0853">WD repeat</keyword>
<dbReference type="GeneTree" id="ENSGT00940000156209"/>
<dbReference type="AlphaFoldDB" id="A0A8C4R3Y0"/>
<evidence type="ECO:0000313" key="14">
    <source>
        <dbReference type="Proteomes" id="UP000694388"/>
    </source>
</evidence>
<evidence type="ECO:0000313" key="13">
    <source>
        <dbReference type="Ensembl" id="ENSEBUP00000024012.1"/>
    </source>
</evidence>
<proteinExistence type="predicted"/>
<evidence type="ECO:0000256" key="5">
    <source>
        <dbReference type="ARBA" id="ARBA00022846"/>
    </source>
</evidence>
<keyword evidence="14" id="KW-1185">Reference proteome</keyword>
<keyword evidence="8" id="KW-0966">Cell projection</keyword>
<dbReference type="SUPFAM" id="SSF50978">
    <property type="entry name" value="WD40 repeat-like"/>
    <property type="match status" value="1"/>
</dbReference>
<dbReference type="InterPro" id="IPR001680">
    <property type="entry name" value="WD40_rpt"/>
</dbReference>
<dbReference type="PANTHER" id="PTHR12442:SF12">
    <property type="entry name" value="DYNEIN AXONEMAL INTERMEDIATE CHAIN 4"/>
    <property type="match status" value="1"/>
</dbReference>